<evidence type="ECO:0000313" key="6">
    <source>
        <dbReference type="Proteomes" id="UP001519294"/>
    </source>
</evidence>
<protein>
    <submittedName>
        <fullName evidence="5">Drug/metabolite transporter (DMT)-like permease</fullName>
    </submittedName>
</protein>
<keyword evidence="3" id="KW-1133">Transmembrane helix</keyword>
<dbReference type="Proteomes" id="UP001519294">
    <property type="component" value="Unassembled WGS sequence"/>
</dbReference>
<feature type="domain" description="EamA" evidence="4">
    <location>
        <begin position="4"/>
        <end position="139"/>
    </location>
</feature>
<dbReference type="PANTHER" id="PTHR12715">
    <property type="entry name" value="TRANSPORTER, DRUG/METABOLITE EXPORTER FAMILY"/>
    <property type="match status" value="1"/>
</dbReference>
<dbReference type="SUPFAM" id="SSF103481">
    <property type="entry name" value="Multidrug resistance efflux transporter EmrE"/>
    <property type="match status" value="2"/>
</dbReference>
<evidence type="ECO:0000256" key="1">
    <source>
        <dbReference type="ARBA" id="ARBA00004127"/>
    </source>
</evidence>
<gene>
    <name evidence="5" type="ORF">J2Z81_002069</name>
</gene>
<feature type="transmembrane region" description="Helical" evidence="3">
    <location>
        <begin position="37"/>
        <end position="54"/>
    </location>
</feature>
<keyword evidence="3" id="KW-0812">Transmembrane</keyword>
<evidence type="ECO:0000256" key="3">
    <source>
        <dbReference type="SAM" id="Phobius"/>
    </source>
</evidence>
<dbReference type="InterPro" id="IPR052756">
    <property type="entry name" value="Alkyne_AA_exporter"/>
</dbReference>
<accession>A0ABS4S9B3</accession>
<reference evidence="5 6" key="1">
    <citation type="submission" date="2021-03" db="EMBL/GenBank/DDBJ databases">
        <title>Genomic Encyclopedia of Type Strains, Phase IV (KMG-IV): sequencing the most valuable type-strain genomes for metagenomic binning, comparative biology and taxonomic classification.</title>
        <authorList>
            <person name="Goeker M."/>
        </authorList>
    </citation>
    <scope>NUCLEOTIDE SEQUENCE [LARGE SCALE GENOMIC DNA]</scope>
    <source>
        <strain evidence="5 6">DSM 25790</strain>
    </source>
</reference>
<dbReference type="InterPro" id="IPR000620">
    <property type="entry name" value="EamA_dom"/>
</dbReference>
<evidence type="ECO:0000256" key="2">
    <source>
        <dbReference type="ARBA" id="ARBA00007362"/>
    </source>
</evidence>
<feature type="transmembrane region" description="Helical" evidence="3">
    <location>
        <begin position="97"/>
        <end position="116"/>
    </location>
</feature>
<name>A0ABS4S9B3_9BACI</name>
<comment type="caution">
    <text evidence="5">The sequence shown here is derived from an EMBL/GenBank/DDBJ whole genome shotgun (WGS) entry which is preliminary data.</text>
</comment>
<feature type="transmembrane region" description="Helical" evidence="3">
    <location>
        <begin position="268"/>
        <end position="287"/>
    </location>
</feature>
<proteinExistence type="inferred from homology"/>
<sequence>MNKKALLLASFTIIVWGSSFASIRASLLGGYSAGHLVLTRFLIASLVFILYALWPGTKFQLPRKEDIWKIALLGWIGISVYQLGVTFGEVTVSAGTASMFIASAPIFTAIIAVIALKERLKAIGWIGLGMGFIGIFLITLGTAGSTFTISKGAILLLIAAFATSVFFVFQKPLFKRYKPIELTAYFTWAGTIPFFIFFPGLLEEIQGATLEANLSAIYVGVFPAAIAYATWATALSMANASAVTSMMYTEPVFAIIIAFVWLQELPSLLSVIGGIIAISSVIMVNMVQGMSQKRTKINRTQHLKKRKTI</sequence>
<dbReference type="EMBL" id="JAGIKX010000019">
    <property type="protein sequence ID" value="MBP2258098.1"/>
    <property type="molecule type" value="Genomic_DNA"/>
</dbReference>
<dbReference type="InterPro" id="IPR037185">
    <property type="entry name" value="EmrE-like"/>
</dbReference>
<dbReference type="Pfam" id="PF00892">
    <property type="entry name" value="EamA"/>
    <property type="match status" value="2"/>
</dbReference>
<evidence type="ECO:0000259" key="4">
    <source>
        <dbReference type="Pfam" id="PF00892"/>
    </source>
</evidence>
<feature type="transmembrane region" description="Helical" evidence="3">
    <location>
        <begin position="149"/>
        <end position="170"/>
    </location>
</feature>
<organism evidence="5 6">
    <name type="scientific">Virgibacillus alimentarius</name>
    <dbReference type="NCBI Taxonomy" id="698769"/>
    <lineage>
        <taxon>Bacteria</taxon>
        <taxon>Bacillati</taxon>
        <taxon>Bacillota</taxon>
        <taxon>Bacilli</taxon>
        <taxon>Bacillales</taxon>
        <taxon>Bacillaceae</taxon>
        <taxon>Virgibacillus</taxon>
    </lineage>
</organism>
<dbReference type="RefSeq" id="WP_226371282.1">
    <property type="nucleotide sequence ID" value="NZ_JAGIKX010000019.1"/>
</dbReference>
<comment type="similarity">
    <text evidence="2">Belongs to the EamA transporter family.</text>
</comment>
<evidence type="ECO:0000313" key="5">
    <source>
        <dbReference type="EMBL" id="MBP2258098.1"/>
    </source>
</evidence>
<feature type="transmembrane region" description="Helical" evidence="3">
    <location>
        <begin position="123"/>
        <end position="143"/>
    </location>
</feature>
<feature type="transmembrane region" description="Helical" evidence="3">
    <location>
        <begin position="66"/>
        <end position="85"/>
    </location>
</feature>
<keyword evidence="6" id="KW-1185">Reference proteome</keyword>
<comment type="subcellular location">
    <subcellularLocation>
        <location evidence="1">Endomembrane system</location>
        <topology evidence="1">Multi-pass membrane protein</topology>
    </subcellularLocation>
</comment>
<feature type="transmembrane region" description="Helical" evidence="3">
    <location>
        <begin position="242"/>
        <end position="262"/>
    </location>
</feature>
<feature type="transmembrane region" description="Helical" evidence="3">
    <location>
        <begin position="214"/>
        <end position="235"/>
    </location>
</feature>
<keyword evidence="3" id="KW-0472">Membrane</keyword>
<dbReference type="PANTHER" id="PTHR12715:SF4">
    <property type="entry name" value="EAMA DOMAIN-CONTAINING PROTEIN"/>
    <property type="match status" value="1"/>
</dbReference>
<feature type="transmembrane region" description="Helical" evidence="3">
    <location>
        <begin position="182"/>
        <end position="202"/>
    </location>
</feature>
<feature type="domain" description="EamA" evidence="4">
    <location>
        <begin position="151"/>
        <end position="285"/>
    </location>
</feature>